<proteinExistence type="predicted"/>
<sequence>MKLARDGQLPWSLLCPRESFDNAMNLLSSMDCAELELDRTFAIEMEAARELDDLSRELEAIALGGGGEAEELLNDVGIMPIEIHDE</sequence>
<evidence type="ECO:0000313" key="2">
    <source>
        <dbReference type="EMBL" id="VFU02086.1"/>
    </source>
</evidence>
<reference evidence="2 3" key="1">
    <citation type="submission" date="2019-03" db="EMBL/GenBank/DDBJ databases">
        <authorList>
            <person name="Gaulin E."/>
            <person name="Dumas B."/>
        </authorList>
    </citation>
    <scope>NUCLEOTIDE SEQUENCE [LARGE SCALE GENOMIC DNA]</scope>
    <source>
        <strain evidence="2">CBS 568.67</strain>
    </source>
</reference>
<keyword evidence="3" id="KW-1185">Reference proteome</keyword>
<dbReference type="EMBL" id="CAADRA010007563">
    <property type="protein sequence ID" value="VFU02086.1"/>
    <property type="molecule type" value="Genomic_DNA"/>
</dbReference>
<protein>
    <submittedName>
        <fullName evidence="2">Aste57867_25463 protein</fullName>
    </submittedName>
</protein>
<dbReference type="AlphaFoldDB" id="A0A485LTV2"/>
<organism evidence="2 3">
    <name type="scientific">Aphanomyces stellatus</name>
    <dbReference type="NCBI Taxonomy" id="120398"/>
    <lineage>
        <taxon>Eukaryota</taxon>
        <taxon>Sar</taxon>
        <taxon>Stramenopiles</taxon>
        <taxon>Oomycota</taxon>
        <taxon>Saprolegniomycetes</taxon>
        <taxon>Saprolegniales</taxon>
        <taxon>Verrucalvaceae</taxon>
        <taxon>Aphanomyces</taxon>
    </lineage>
</organism>
<reference evidence="1" key="2">
    <citation type="submission" date="2019-06" db="EMBL/GenBank/DDBJ databases">
        <title>Genomics analysis of Aphanomyces spp. identifies a new class of oomycete effector associated with host adaptation.</title>
        <authorList>
            <person name="Gaulin E."/>
        </authorList>
    </citation>
    <scope>NUCLEOTIDE SEQUENCE</scope>
    <source>
        <strain evidence="1">CBS 578.67</strain>
    </source>
</reference>
<evidence type="ECO:0000313" key="3">
    <source>
        <dbReference type="Proteomes" id="UP000332933"/>
    </source>
</evidence>
<dbReference type="EMBL" id="VJMH01007537">
    <property type="protein sequence ID" value="KAF0682417.1"/>
    <property type="molecule type" value="Genomic_DNA"/>
</dbReference>
<name>A0A485LTV2_9STRA</name>
<gene>
    <name evidence="2" type="primary">Aste57867_25463</name>
    <name evidence="1" type="ORF">As57867_025384</name>
    <name evidence="2" type="ORF">ASTE57867_25463</name>
</gene>
<dbReference type="Proteomes" id="UP000332933">
    <property type="component" value="Unassembled WGS sequence"/>
</dbReference>
<accession>A0A485LTV2</accession>
<evidence type="ECO:0000313" key="1">
    <source>
        <dbReference type="EMBL" id="KAF0682417.1"/>
    </source>
</evidence>